<sequence length="84" mass="9802">MNEEERQAYWRENTTLIRNLLMVWGLTSLGLSILLVTPLNSITLGTLPLGFWLAQQGVIYVFVVLIFVYAIQMDKIDHKYKRDE</sequence>
<name>A0A1L9QUS3_9CYAN</name>
<dbReference type="AlphaFoldDB" id="A0A1L9QUS3"/>
<evidence type="ECO:0000313" key="3">
    <source>
        <dbReference type="EMBL" id="OJJ26414.1"/>
    </source>
</evidence>
<keyword evidence="1" id="KW-1133">Transmembrane helix</keyword>
<feature type="domain" description="Sodium symporter small subunit" evidence="2">
    <location>
        <begin position="6"/>
        <end position="81"/>
    </location>
</feature>
<dbReference type="Proteomes" id="UP000183940">
    <property type="component" value="Unassembled WGS sequence"/>
</dbReference>
<evidence type="ECO:0000256" key="1">
    <source>
        <dbReference type="SAM" id="Phobius"/>
    </source>
</evidence>
<proteinExistence type="predicted"/>
<dbReference type="STRING" id="1925591.BI308_06045"/>
<protein>
    <recommendedName>
        <fullName evidence="2">Sodium symporter small subunit domain-containing protein</fullName>
    </recommendedName>
</protein>
<evidence type="ECO:0000313" key="4">
    <source>
        <dbReference type="Proteomes" id="UP000183940"/>
    </source>
</evidence>
<organism evidence="3 4">
    <name type="scientific">Roseofilum reptotaenium AO1-A</name>
    <dbReference type="NCBI Taxonomy" id="1925591"/>
    <lineage>
        <taxon>Bacteria</taxon>
        <taxon>Bacillati</taxon>
        <taxon>Cyanobacteriota</taxon>
        <taxon>Cyanophyceae</taxon>
        <taxon>Desertifilales</taxon>
        <taxon>Desertifilaceae</taxon>
        <taxon>Roseofilum</taxon>
    </lineage>
</organism>
<accession>A0A1L9QUS3</accession>
<dbReference type="NCBIfam" id="TIGR03647">
    <property type="entry name" value="Na_symport_sm"/>
    <property type="match status" value="1"/>
</dbReference>
<comment type="caution">
    <text evidence="3">The sequence shown here is derived from an EMBL/GenBank/DDBJ whole genome shotgun (WGS) entry which is preliminary data.</text>
</comment>
<keyword evidence="4" id="KW-1185">Reference proteome</keyword>
<evidence type="ECO:0000259" key="2">
    <source>
        <dbReference type="Pfam" id="PF13937"/>
    </source>
</evidence>
<dbReference type="Pfam" id="PF13937">
    <property type="entry name" value="DUF4212"/>
    <property type="match status" value="1"/>
</dbReference>
<keyword evidence="1" id="KW-0472">Membrane</keyword>
<feature type="transmembrane region" description="Helical" evidence="1">
    <location>
        <begin position="51"/>
        <end position="71"/>
    </location>
</feature>
<feature type="transmembrane region" description="Helical" evidence="1">
    <location>
        <begin position="20"/>
        <end position="39"/>
    </location>
</feature>
<reference evidence="3" key="1">
    <citation type="submission" date="2016-10" db="EMBL/GenBank/DDBJ databases">
        <title>CRISPR-Cas defence system in Roseofilum reptotaenium: evidence of a bacteriophage-cyanobacterium arms race in the coral black band disease.</title>
        <authorList>
            <person name="Buerger P."/>
            <person name="Wood-Charlson E.M."/>
            <person name="Weynberg K.D."/>
            <person name="Willis B."/>
            <person name="Van Oppen M.J."/>
        </authorList>
    </citation>
    <scope>NUCLEOTIDE SEQUENCE [LARGE SCALE GENOMIC DNA]</scope>
    <source>
        <strain evidence="3">AO1-A</strain>
    </source>
</reference>
<keyword evidence="1" id="KW-0812">Transmembrane</keyword>
<gene>
    <name evidence="3" type="ORF">BI308_06045</name>
</gene>
<dbReference type="EMBL" id="MLAW01000007">
    <property type="protein sequence ID" value="OJJ26414.1"/>
    <property type="molecule type" value="Genomic_DNA"/>
</dbReference>
<dbReference type="InterPro" id="IPR019886">
    <property type="entry name" value="Na_symporter_ssu"/>
</dbReference>